<dbReference type="OrthoDB" id="2355595at2759"/>
<gene>
    <name evidence="2" type="ORF">F8M41_000705</name>
</gene>
<feature type="signal peptide" evidence="1">
    <location>
        <begin position="1"/>
        <end position="18"/>
    </location>
</feature>
<evidence type="ECO:0000256" key="1">
    <source>
        <dbReference type="SAM" id="SignalP"/>
    </source>
</evidence>
<organism evidence="2 3">
    <name type="scientific">Gigaspora margarita</name>
    <dbReference type="NCBI Taxonomy" id="4874"/>
    <lineage>
        <taxon>Eukaryota</taxon>
        <taxon>Fungi</taxon>
        <taxon>Fungi incertae sedis</taxon>
        <taxon>Mucoromycota</taxon>
        <taxon>Glomeromycotina</taxon>
        <taxon>Glomeromycetes</taxon>
        <taxon>Diversisporales</taxon>
        <taxon>Gigasporaceae</taxon>
        <taxon>Gigaspora</taxon>
    </lineage>
</organism>
<proteinExistence type="predicted"/>
<keyword evidence="1" id="KW-0732">Signal</keyword>
<dbReference type="EMBL" id="WTPW01001055">
    <property type="protein sequence ID" value="KAF0459815.1"/>
    <property type="molecule type" value="Genomic_DNA"/>
</dbReference>
<protein>
    <recommendedName>
        <fullName evidence="4">Reelin domain-containing protein</fullName>
    </recommendedName>
</protein>
<dbReference type="AlphaFoldDB" id="A0A8H4A9U5"/>
<name>A0A8H4A9U5_GIGMA</name>
<evidence type="ECO:0000313" key="3">
    <source>
        <dbReference type="Proteomes" id="UP000439903"/>
    </source>
</evidence>
<dbReference type="Proteomes" id="UP000439903">
    <property type="component" value="Unassembled WGS sequence"/>
</dbReference>
<comment type="caution">
    <text evidence="2">The sequence shown here is derived from an EMBL/GenBank/DDBJ whole genome shotgun (WGS) entry which is preliminary data.</text>
</comment>
<feature type="chain" id="PRO_5034470208" description="Reelin domain-containing protein" evidence="1">
    <location>
        <begin position="19"/>
        <end position="155"/>
    </location>
</feature>
<sequence length="155" mass="17257">MKNFIFVFSLFAILKVNAIQNPCHLNKRYTSTFGPCFFPTELLNVTLTPDPPTVGTSTYYVSGRIHDHTITAGKTIAAVQFLNGSAYAISELYYKTFDNTVAPGDEFSIVVSDVPAPKFPYPHYEFYVIVIVGDPVDNTIQAVQEYGCALTYLYS</sequence>
<evidence type="ECO:0008006" key="4">
    <source>
        <dbReference type="Google" id="ProtNLM"/>
    </source>
</evidence>
<reference evidence="2 3" key="1">
    <citation type="journal article" date="2019" name="Environ. Microbiol.">
        <title>At the nexus of three kingdoms: the genome of the mycorrhizal fungus Gigaspora margarita provides insights into plant, endobacterial and fungal interactions.</title>
        <authorList>
            <person name="Venice F."/>
            <person name="Ghignone S."/>
            <person name="Salvioli di Fossalunga A."/>
            <person name="Amselem J."/>
            <person name="Novero M."/>
            <person name="Xianan X."/>
            <person name="Sedzielewska Toro K."/>
            <person name="Morin E."/>
            <person name="Lipzen A."/>
            <person name="Grigoriev I.V."/>
            <person name="Henrissat B."/>
            <person name="Martin F.M."/>
            <person name="Bonfante P."/>
        </authorList>
    </citation>
    <scope>NUCLEOTIDE SEQUENCE [LARGE SCALE GENOMIC DNA]</scope>
    <source>
        <strain evidence="2 3">BEG34</strain>
    </source>
</reference>
<keyword evidence="3" id="KW-1185">Reference proteome</keyword>
<accession>A0A8H4A9U5</accession>
<evidence type="ECO:0000313" key="2">
    <source>
        <dbReference type="EMBL" id="KAF0459815.1"/>
    </source>
</evidence>